<feature type="region of interest" description="Disordered" evidence="1">
    <location>
        <begin position="189"/>
        <end position="212"/>
    </location>
</feature>
<dbReference type="AlphaFoldDB" id="A0AAD7H621"/>
<feature type="signal peptide" evidence="2">
    <location>
        <begin position="1"/>
        <end position="23"/>
    </location>
</feature>
<reference evidence="3" key="1">
    <citation type="submission" date="2023-03" db="EMBL/GenBank/DDBJ databases">
        <title>Massive genome expansion in bonnet fungi (Mycena s.s.) driven by repeated elements and novel gene families across ecological guilds.</title>
        <authorList>
            <consortium name="Lawrence Berkeley National Laboratory"/>
            <person name="Harder C.B."/>
            <person name="Miyauchi S."/>
            <person name="Viragh M."/>
            <person name="Kuo A."/>
            <person name="Thoen E."/>
            <person name="Andreopoulos B."/>
            <person name="Lu D."/>
            <person name="Skrede I."/>
            <person name="Drula E."/>
            <person name="Henrissat B."/>
            <person name="Morin E."/>
            <person name="Kohler A."/>
            <person name="Barry K."/>
            <person name="LaButti K."/>
            <person name="Morin E."/>
            <person name="Salamov A."/>
            <person name="Lipzen A."/>
            <person name="Mereny Z."/>
            <person name="Hegedus B."/>
            <person name="Baldrian P."/>
            <person name="Stursova M."/>
            <person name="Weitz H."/>
            <person name="Taylor A."/>
            <person name="Grigoriev I.V."/>
            <person name="Nagy L.G."/>
            <person name="Martin F."/>
            <person name="Kauserud H."/>
        </authorList>
    </citation>
    <scope>NUCLEOTIDE SEQUENCE</scope>
    <source>
        <strain evidence="3">CBHHK182m</strain>
    </source>
</reference>
<keyword evidence="2" id="KW-0732">Signal</keyword>
<name>A0AAD7H621_9AGAR</name>
<proteinExistence type="predicted"/>
<dbReference type="Proteomes" id="UP001215598">
    <property type="component" value="Unassembled WGS sequence"/>
</dbReference>
<accession>A0AAD7H621</accession>
<sequence>MQNHWYWWAPGVAPAWRQRTLEALLPAPMATPTTCANTMCKKFKVNRHCVRRMCKGCCDNHSGCLCHINAKSTAHTCSTALPISCTATIPIACTATTATSSFDQAFLSAIGTIFRTYTTAPIAASKAAATAQQIQDNCVLALALTTPLPLSPTQSEEEEFPILLAAPSSPPTSSSPFPLGLPSLPAALARRRPAQSHPSKRKISSQNAGSSSSSSTAAYIEVIELFDTDNDDDNVQIIRQGCIFKREPVTPKHRHLSPPA</sequence>
<comment type="caution">
    <text evidence="3">The sequence shown here is derived from an EMBL/GenBank/DDBJ whole genome shotgun (WGS) entry which is preliminary data.</text>
</comment>
<evidence type="ECO:0000313" key="3">
    <source>
        <dbReference type="EMBL" id="KAJ7712891.1"/>
    </source>
</evidence>
<evidence type="ECO:0000313" key="4">
    <source>
        <dbReference type="Proteomes" id="UP001215598"/>
    </source>
</evidence>
<gene>
    <name evidence="3" type="ORF">B0H16DRAFT_1479065</name>
</gene>
<feature type="chain" id="PRO_5042269711" evidence="2">
    <location>
        <begin position="24"/>
        <end position="260"/>
    </location>
</feature>
<feature type="compositionally biased region" description="Basic residues" evidence="1">
    <location>
        <begin position="189"/>
        <end position="203"/>
    </location>
</feature>
<keyword evidence="4" id="KW-1185">Reference proteome</keyword>
<evidence type="ECO:0000256" key="2">
    <source>
        <dbReference type="SAM" id="SignalP"/>
    </source>
</evidence>
<protein>
    <submittedName>
        <fullName evidence="3">Uncharacterized protein</fullName>
    </submittedName>
</protein>
<evidence type="ECO:0000256" key="1">
    <source>
        <dbReference type="SAM" id="MobiDB-lite"/>
    </source>
</evidence>
<organism evidence="3 4">
    <name type="scientific">Mycena metata</name>
    <dbReference type="NCBI Taxonomy" id="1033252"/>
    <lineage>
        <taxon>Eukaryota</taxon>
        <taxon>Fungi</taxon>
        <taxon>Dikarya</taxon>
        <taxon>Basidiomycota</taxon>
        <taxon>Agaricomycotina</taxon>
        <taxon>Agaricomycetes</taxon>
        <taxon>Agaricomycetidae</taxon>
        <taxon>Agaricales</taxon>
        <taxon>Marasmiineae</taxon>
        <taxon>Mycenaceae</taxon>
        <taxon>Mycena</taxon>
    </lineage>
</organism>
<dbReference type="EMBL" id="JARKIB010000355">
    <property type="protein sequence ID" value="KAJ7712891.1"/>
    <property type="molecule type" value="Genomic_DNA"/>
</dbReference>